<accession>D5UZ93</accession>
<dbReference type="Proteomes" id="UP000000939">
    <property type="component" value="Chromosome"/>
</dbReference>
<proteinExistence type="inferred from homology"/>
<keyword evidence="3" id="KW-1185">Reference proteome</keyword>
<organism evidence="2 3">
    <name type="scientific">Arcobacter nitrofigilis (strain ATCC 33309 / DSM 7299 / CCUG 15893 / LMG 7604 / NCTC 12251 / CI)</name>
    <name type="common">Campylobacter nitrofigilis</name>
    <dbReference type="NCBI Taxonomy" id="572480"/>
    <lineage>
        <taxon>Bacteria</taxon>
        <taxon>Pseudomonadati</taxon>
        <taxon>Campylobacterota</taxon>
        <taxon>Epsilonproteobacteria</taxon>
        <taxon>Campylobacterales</taxon>
        <taxon>Arcobacteraceae</taxon>
        <taxon>Arcobacter</taxon>
    </lineage>
</organism>
<dbReference type="Pfam" id="PF10087">
    <property type="entry name" value="DUF2325"/>
    <property type="match status" value="1"/>
</dbReference>
<dbReference type="OrthoDB" id="5324142at2"/>
<evidence type="ECO:0000256" key="1">
    <source>
        <dbReference type="ARBA" id="ARBA00007189"/>
    </source>
</evidence>
<sequence>MSVLVIGGDKISTIISTLEDLGASSIRHWDARKKSSAPKKKIPQDTDCIIMLTSFLNHNVMHKYKNIAKKQNIPYICTKHSSNCVYDEYKKMIDSNSCGDCDLNCNKRKNENY</sequence>
<reference evidence="2 3" key="1">
    <citation type="journal article" date="2010" name="Stand. Genomic Sci.">
        <title>Complete genome sequence of Arcobacter nitrofigilis type strain (CI).</title>
        <authorList>
            <person name="Pati A."/>
            <person name="Gronow S."/>
            <person name="Lapidus A."/>
            <person name="Copeland A."/>
            <person name="Glavina Del Rio T."/>
            <person name="Nolan M."/>
            <person name="Lucas S."/>
            <person name="Tice H."/>
            <person name="Cheng J.F."/>
            <person name="Han C."/>
            <person name="Chertkov O."/>
            <person name="Bruce D."/>
            <person name="Tapia R."/>
            <person name="Goodwin L."/>
            <person name="Pitluck S."/>
            <person name="Liolios K."/>
            <person name="Ivanova N."/>
            <person name="Mavromatis K."/>
            <person name="Chen A."/>
            <person name="Palaniappan K."/>
            <person name="Land M."/>
            <person name="Hauser L."/>
            <person name="Chang Y.J."/>
            <person name="Jeffries C.D."/>
            <person name="Detter J.C."/>
            <person name="Rohde M."/>
            <person name="Goker M."/>
            <person name="Bristow J."/>
            <person name="Eisen J.A."/>
            <person name="Markowitz V."/>
            <person name="Hugenholtz P."/>
            <person name="Klenk H.P."/>
            <person name="Kyrpides N.C."/>
        </authorList>
    </citation>
    <scope>NUCLEOTIDE SEQUENCE [LARGE SCALE GENOMIC DNA]</scope>
    <source>
        <strain evidence="3">ATCC 33309 / DSM 7299 / CCUG 15893 / LMG 7604 / NCTC 12251 / CI</strain>
    </source>
</reference>
<dbReference type="AlphaFoldDB" id="D5UZ93"/>
<dbReference type="InterPro" id="IPR016772">
    <property type="entry name" value="UCP020408"/>
</dbReference>
<dbReference type="KEGG" id="ant:Arnit_2446"/>
<dbReference type="EMBL" id="CP001999">
    <property type="protein sequence ID" value="ADG94096.1"/>
    <property type="molecule type" value="Genomic_DNA"/>
</dbReference>
<gene>
    <name evidence="2" type="ordered locus">Arnit_2446</name>
</gene>
<comment type="similarity">
    <text evidence="1">Belongs to the UPF0751 family.</text>
</comment>
<evidence type="ECO:0000313" key="2">
    <source>
        <dbReference type="EMBL" id="ADG94096.1"/>
    </source>
</evidence>
<dbReference type="PIRSF" id="PIRSF020408">
    <property type="entry name" value="UCP020408"/>
    <property type="match status" value="1"/>
</dbReference>
<dbReference type="HOGENOM" id="CLU_151785_2_0_7"/>
<evidence type="ECO:0000313" key="3">
    <source>
        <dbReference type="Proteomes" id="UP000000939"/>
    </source>
</evidence>
<protein>
    <submittedName>
        <fullName evidence="2">Uncharacterized conserved protein UCP020408</fullName>
    </submittedName>
</protein>
<dbReference type="eggNOG" id="COG4378">
    <property type="taxonomic scope" value="Bacteria"/>
</dbReference>
<dbReference type="STRING" id="572480.Arnit_2446"/>
<dbReference type="RefSeq" id="WP_013136241.1">
    <property type="nucleotide sequence ID" value="NC_014166.1"/>
</dbReference>
<name>D5UZ93_ARCNC</name>